<dbReference type="EMBL" id="CP096115">
    <property type="protein sequence ID" value="UUX92448.1"/>
    <property type="molecule type" value="Genomic_DNA"/>
</dbReference>
<dbReference type="Pfam" id="PF05235">
    <property type="entry name" value="CHAD"/>
    <property type="match status" value="2"/>
</dbReference>
<dbReference type="GeneID" id="74308856"/>
<dbReference type="InterPro" id="IPR024654">
    <property type="entry name" value="Calcineurin-like_PHP_lpxH"/>
</dbReference>
<protein>
    <submittedName>
        <fullName evidence="2">CHAD domain-containing protein</fullName>
    </submittedName>
</protein>
<keyword evidence="3" id="KW-1185">Reference proteome</keyword>
<dbReference type="InterPro" id="IPR038186">
    <property type="entry name" value="CHAD_dom_sf"/>
</dbReference>
<dbReference type="Gene3D" id="3.60.21.10">
    <property type="match status" value="1"/>
</dbReference>
<organism evidence="2 3">
    <name type="scientific">Methanoplanus endosymbiosus</name>
    <dbReference type="NCBI Taxonomy" id="33865"/>
    <lineage>
        <taxon>Archaea</taxon>
        <taxon>Methanobacteriati</taxon>
        <taxon>Methanobacteriota</taxon>
        <taxon>Stenosarchaea group</taxon>
        <taxon>Methanomicrobia</taxon>
        <taxon>Methanomicrobiales</taxon>
        <taxon>Methanomicrobiaceae</taxon>
        <taxon>Methanoplanus</taxon>
    </lineage>
</organism>
<dbReference type="PANTHER" id="PTHR39339">
    <property type="entry name" value="SLR1444 PROTEIN"/>
    <property type="match status" value="1"/>
</dbReference>
<proteinExistence type="predicted"/>
<evidence type="ECO:0000259" key="1">
    <source>
        <dbReference type="PROSITE" id="PS51708"/>
    </source>
</evidence>
<evidence type="ECO:0000313" key="3">
    <source>
        <dbReference type="Proteomes" id="UP001060368"/>
    </source>
</evidence>
<dbReference type="SUPFAM" id="SSF56300">
    <property type="entry name" value="Metallo-dependent phosphatases"/>
    <property type="match status" value="1"/>
</dbReference>
<name>A0A9E7PLR0_9EURY</name>
<sequence>MANKRYSGRDQIDAGYCLYGAQSILPLISQLESEVDGVKIADDIEYVHRCRVASRRIRAALPIYRDCIPQKEFRKWKVEIRDVTKSLGEARDADVQADFLEGFIGEHNFRGSDYRTLFTPEIKPVEDYSSVSVSSPVSNEISGVPDNSGLNKGPSEIQGMTFGGKIKRLFRKISPAKEKLPSVEEDTEPERNFSGRDPVNFNFESAGYSYLPGLECLKTRICQKREAIQPHVIESMEKFEESGVLDEMKDYFHEITVQGKMYGHDVHSPYSYEQAFLNISLRLEDLFWHEKYLFDPDRTEEHHMMRIYAKKLRYTMEAYGDLYPDGLKPQIKAIKKLQDFLGDIHDCDVWSDFLPEFKAEEKKRSVEYFGNDSFFKVLIPGIDYLCDDRIGRRKELHSGLVEYWTELEGAKFWDEIRSEISMPLQNVFSNVAASGDAKELKIALIGDIHANLPALEAALADIKERGANIVINAGDIVGYGAFPDEVITLLRDNYVINISGNYDLSVLKAGSTSGVGKRKRNELKKHNKIYNTISPSNRKFLRTLPKTLDLVFGGKRIYISHGDKKSPVKAFTENSTKAELLDAYKFTKADIIVTGHSHKPFAVETDGRWFINTGSVGMPKDGDPRASYALLTLNPFSLYHIRVPYDYRRSVDAIYEDRLSESYARIYREGKPVDIIRHSGGDES</sequence>
<gene>
    <name evidence="2" type="ORF">L6E24_14085</name>
</gene>
<accession>A0A9E7PLR0</accession>
<dbReference type="InterPro" id="IPR007899">
    <property type="entry name" value="CHAD_dom"/>
</dbReference>
<dbReference type="PANTHER" id="PTHR39339:SF1">
    <property type="entry name" value="CHAD DOMAIN-CONTAINING PROTEIN"/>
    <property type="match status" value="1"/>
</dbReference>
<dbReference type="RefSeq" id="WP_257742598.1">
    <property type="nucleotide sequence ID" value="NZ_CP096115.1"/>
</dbReference>
<dbReference type="SMART" id="SM00880">
    <property type="entry name" value="CHAD"/>
    <property type="match status" value="1"/>
</dbReference>
<dbReference type="InterPro" id="IPR029052">
    <property type="entry name" value="Metallo-depent_PP-like"/>
</dbReference>
<dbReference type="KEGG" id="mend:L6E24_14085"/>
<dbReference type="Proteomes" id="UP001060368">
    <property type="component" value="Chromosome"/>
</dbReference>
<dbReference type="Gene3D" id="1.40.20.10">
    <property type="entry name" value="CHAD domain"/>
    <property type="match status" value="2"/>
</dbReference>
<feature type="domain" description="CHAD" evidence="1">
    <location>
        <begin position="9"/>
        <end position="412"/>
    </location>
</feature>
<dbReference type="Pfam" id="PF12850">
    <property type="entry name" value="Metallophos_2"/>
    <property type="match status" value="1"/>
</dbReference>
<dbReference type="AlphaFoldDB" id="A0A9E7PLR0"/>
<evidence type="ECO:0000313" key="2">
    <source>
        <dbReference type="EMBL" id="UUX92448.1"/>
    </source>
</evidence>
<reference evidence="2" key="1">
    <citation type="submission" date="2022-04" db="EMBL/GenBank/DDBJ databases">
        <title>Complete genome of Methanoplanus endosymbiosus DSM 3599.</title>
        <authorList>
            <person name="Chen S.-C."/>
            <person name="You Y.-T."/>
            <person name="Zhou Y.-Z."/>
            <person name="Lai M.-C."/>
        </authorList>
    </citation>
    <scope>NUCLEOTIDE SEQUENCE</scope>
    <source>
        <strain evidence="2">DSM 3599</strain>
    </source>
</reference>
<dbReference type="PROSITE" id="PS51708">
    <property type="entry name" value="CHAD"/>
    <property type="match status" value="1"/>
</dbReference>